<comment type="subunit">
    <text evidence="3 7">Homooligomer.</text>
</comment>
<keyword evidence="10" id="KW-1185">Reference proteome</keyword>
<feature type="transmembrane region" description="Helical" evidence="7">
    <location>
        <begin position="304"/>
        <end position="324"/>
    </location>
</feature>
<keyword evidence="7" id="KW-0968">Cytoplasmic vesicle</keyword>
<feature type="transmembrane region" description="Helical" evidence="7">
    <location>
        <begin position="237"/>
        <end position="255"/>
    </location>
</feature>
<evidence type="ECO:0000256" key="2">
    <source>
        <dbReference type="ARBA" id="ARBA00010425"/>
    </source>
</evidence>
<feature type="transmembrane region" description="Helical" evidence="7">
    <location>
        <begin position="275"/>
        <end position="297"/>
    </location>
</feature>
<evidence type="ECO:0000313" key="10">
    <source>
        <dbReference type="Proteomes" id="UP000800097"/>
    </source>
</evidence>
<dbReference type="InterPro" id="IPR050186">
    <property type="entry name" value="TPT_transporter"/>
</dbReference>
<dbReference type="AlphaFoldDB" id="A0A6A6JG18"/>
<dbReference type="SUPFAM" id="SSF103481">
    <property type="entry name" value="Multidrug resistance efflux transporter EmrE"/>
    <property type="match status" value="1"/>
</dbReference>
<accession>A0A6A6JG18</accession>
<dbReference type="GeneID" id="54556257"/>
<sequence>MADDKKRDDYKIDIPERSDAYARAPSPVMRNSRSHSLTENSMIAILSYCGSSILMTVTNKYVLSGVDFNLNFFLLCVQSVVCVVAIQTCKTAGVITYRDFNSDEAKKWFPISLLLIGMIYTGTKALKFLSIPVYTIFKNLTIILIAYGEVLWFGGSVTPMTLFSFGLMVISSIIAAWADIRHALGTIGEATTQATDAISTLNAGYLWMLFNCFCTASYVLGMRKRIKLTNFKDFDTMYYNNLLTIPILLVASLFIEDWSSANILKNFPPDQRNSIILAMVISGLSSVFISYTSAWCVRVTSSTTYSMVGALNKLPIAISGLIFFDAPVTFGSVSAIFVGFVSGIVYALAKVRQSRKPKDTLPTHNMPMMPVSASSQSMRDGLKS</sequence>
<feature type="transmembrane region" description="Helical" evidence="7">
    <location>
        <begin position="132"/>
        <end position="153"/>
    </location>
</feature>
<comment type="function">
    <text evidence="1 7">Involved in the import of GDP-mannose from the cytoplasm into the Golgi lumen.</text>
</comment>
<dbReference type="RefSeq" id="XP_033652703.1">
    <property type="nucleotide sequence ID" value="XM_033803082.1"/>
</dbReference>
<evidence type="ECO:0000256" key="4">
    <source>
        <dbReference type="ARBA" id="ARBA00022692"/>
    </source>
</evidence>
<feature type="region of interest" description="Disordered" evidence="8">
    <location>
        <begin position="357"/>
        <end position="384"/>
    </location>
</feature>
<keyword evidence="6 7" id="KW-0472">Membrane</keyword>
<evidence type="ECO:0000256" key="6">
    <source>
        <dbReference type="ARBA" id="ARBA00023136"/>
    </source>
</evidence>
<feature type="transmembrane region" description="Helical" evidence="7">
    <location>
        <begin position="198"/>
        <end position="221"/>
    </location>
</feature>
<dbReference type="Proteomes" id="UP000800097">
    <property type="component" value="Unassembled WGS sequence"/>
</dbReference>
<feature type="transmembrane region" description="Helical" evidence="7">
    <location>
        <begin position="108"/>
        <end position="126"/>
    </location>
</feature>
<name>A0A6A6JG18_WESOR</name>
<dbReference type="InterPro" id="IPR037185">
    <property type="entry name" value="EmrE-like"/>
</dbReference>
<evidence type="ECO:0000256" key="5">
    <source>
        <dbReference type="ARBA" id="ARBA00022989"/>
    </source>
</evidence>
<keyword evidence="7" id="KW-0813">Transport</keyword>
<dbReference type="OrthoDB" id="417037at2759"/>
<dbReference type="GO" id="GO:0000139">
    <property type="term" value="C:Golgi membrane"/>
    <property type="evidence" value="ECO:0007669"/>
    <property type="project" value="UniProtKB-SubCell"/>
</dbReference>
<evidence type="ECO:0000256" key="1">
    <source>
        <dbReference type="ARBA" id="ARBA00003420"/>
    </source>
</evidence>
<organism evidence="9 10">
    <name type="scientific">Westerdykella ornata</name>
    <dbReference type="NCBI Taxonomy" id="318751"/>
    <lineage>
        <taxon>Eukaryota</taxon>
        <taxon>Fungi</taxon>
        <taxon>Dikarya</taxon>
        <taxon>Ascomycota</taxon>
        <taxon>Pezizomycotina</taxon>
        <taxon>Dothideomycetes</taxon>
        <taxon>Pleosporomycetidae</taxon>
        <taxon>Pleosporales</taxon>
        <taxon>Sporormiaceae</taxon>
        <taxon>Westerdykella</taxon>
    </lineage>
</organism>
<comment type="similarity">
    <text evidence="2 7">Belongs to the TPT transporter family. SLC35D subfamily.</text>
</comment>
<gene>
    <name evidence="9" type="ORF">EI97DRAFT_78935</name>
</gene>
<evidence type="ECO:0000256" key="3">
    <source>
        <dbReference type="ARBA" id="ARBA00011182"/>
    </source>
</evidence>
<keyword evidence="7" id="KW-0762">Sugar transport</keyword>
<reference evidence="9" key="1">
    <citation type="journal article" date="2020" name="Stud. Mycol.">
        <title>101 Dothideomycetes genomes: a test case for predicting lifestyles and emergence of pathogens.</title>
        <authorList>
            <person name="Haridas S."/>
            <person name="Albert R."/>
            <person name="Binder M."/>
            <person name="Bloem J."/>
            <person name="Labutti K."/>
            <person name="Salamov A."/>
            <person name="Andreopoulos B."/>
            <person name="Baker S."/>
            <person name="Barry K."/>
            <person name="Bills G."/>
            <person name="Bluhm B."/>
            <person name="Cannon C."/>
            <person name="Castanera R."/>
            <person name="Culley D."/>
            <person name="Daum C."/>
            <person name="Ezra D."/>
            <person name="Gonzalez J."/>
            <person name="Henrissat B."/>
            <person name="Kuo A."/>
            <person name="Liang C."/>
            <person name="Lipzen A."/>
            <person name="Lutzoni F."/>
            <person name="Magnuson J."/>
            <person name="Mondo S."/>
            <person name="Nolan M."/>
            <person name="Ohm R."/>
            <person name="Pangilinan J."/>
            <person name="Park H.-J."/>
            <person name="Ramirez L."/>
            <person name="Alfaro M."/>
            <person name="Sun H."/>
            <person name="Tritt A."/>
            <person name="Yoshinaga Y."/>
            <person name="Zwiers L.-H."/>
            <person name="Turgeon B."/>
            <person name="Goodwin S."/>
            <person name="Spatafora J."/>
            <person name="Crous P."/>
            <person name="Grigoriev I."/>
        </authorList>
    </citation>
    <scope>NUCLEOTIDE SEQUENCE</scope>
    <source>
        <strain evidence="9">CBS 379.55</strain>
    </source>
</reference>
<evidence type="ECO:0000256" key="7">
    <source>
        <dbReference type="RuleBase" id="RU367097"/>
    </source>
</evidence>
<evidence type="ECO:0000256" key="8">
    <source>
        <dbReference type="SAM" id="MobiDB-lite"/>
    </source>
</evidence>
<dbReference type="NCBIfam" id="TIGR00803">
    <property type="entry name" value="nst"/>
    <property type="match status" value="1"/>
</dbReference>
<protein>
    <recommendedName>
        <fullName evidence="7">GDP-mannose transporter</fullName>
        <shortName evidence="7">GMT</shortName>
    </recommendedName>
</protein>
<evidence type="ECO:0000313" key="9">
    <source>
        <dbReference type="EMBL" id="KAF2275164.1"/>
    </source>
</evidence>
<keyword evidence="7" id="KW-0333">Golgi apparatus</keyword>
<feature type="transmembrane region" description="Helical" evidence="7">
    <location>
        <begin position="42"/>
        <end position="62"/>
    </location>
</feature>
<dbReference type="PANTHER" id="PTHR11132">
    <property type="entry name" value="SOLUTE CARRIER FAMILY 35"/>
    <property type="match status" value="1"/>
</dbReference>
<dbReference type="EMBL" id="ML986498">
    <property type="protein sequence ID" value="KAF2275164.1"/>
    <property type="molecule type" value="Genomic_DNA"/>
</dbReference>
<dbReference type="GO" id="GO:0030659">
    <property type="term" value="C:cytoplasmic vesicle membrane"/>
    <property type="evidence" value="ECO:0007669"/>
    <property type="project" value="UniProtKB-SubCell"/>
</dbReference>
<keyword evidence="4 7" id="KW-0812">Transmembrane</keyword>
<proteinExistence type="inferred from homology"/>
<feature type="transmembrane region" description="Helical" evidence="7">
    <location>
        <begin position="330"/>
        <end position="349"/>
    </location>
</feature>
<feature type="transmembrane region" description="Helical" evidence="7">
    <location>
        <begin position="160"/>
        <end position="178"/>
    </location>
</feature>
<comment type="subcellular location">
    <subcellularLocation>
        <location evidence="7">Golgi apparatus membrane</location>
        <topology evidence="7">Multi-pass membrane protein</topology>
    </subcellularLocation>
    <subcellularLocation>
        <location evidence="7">Cytoplasmic vesicle membrane</location>
        <topology evidence="7">Multi-pass membrane protein</topology>
    </subcellularLocation>
    <subcellularLocation>
        <location evidence="7">Endoplasmic reticulum membrane</location>
        <topology evidence="7">Multi-pass membrane protein</topology>
    </subcellularLocation>
</comment>
<feature type="transmembrane region" description="Helical" evidence="7">
    <location>
        <begin position="68"/>
        <end position="87"/>
    </location>
</feature>
<keyword evidence="5 7" id="KW-1133">Transmembrane helix</keyword>
<keyword evidence="7" id="KW-0256">Endoplasmic reticulum</keyword>
<dbReference type="GO" id="GO:0005789">
    <property type="term" value="C:endoplasmic reticulum membrane"/>
    <property type="evidence" value="ECO:0007669"/>
    <property type="project" value="UniProtKB-SubCell"/>
</dbReference>